<dbReference type="PROSITE" id="PS50011">
    <property type="entry name" value="PROTEIN_KINASE_DOM"/>
    <property type="match status" value="1"/>
</dbReference>
<dbReference type="PROSITE" id="PS00108">
    <property type="entry name" value="PROTEIN_KINASE_ST"/>
    <property type="match status" value="1"/>
</dbReference>
<dbReference type="EMBL" id="CAJGYM010000002">
    <property type="protein sequence ID" value="CAD6185422.1"/>
    <property type="molecule type" value="Genomic_DNA"/>
</dbReference>
<keyword evidence="5 6" id="KW-0067">ATP-binding</keyword>
<evidence type="ECO:0000256" key="4">
    <source>
        <dbReference type="ARBA" id="ARBA00022777"/>
    </source>
</evidence>
<dbReference type="InterPro" id="IPR000719">
    <property type="entry name" value="Prot_kinase_dom"/>
</dbReference>
<evidence type="ECO:0000256" key="3">
    <source>
        <dbReference type="ARBA" id="ARBA00022741"/>
    </source>
</evidence>
<dbReference type="PANTHER" id="PTHR24055">
    <property type="entry name" value="MITOGEN-ACTIVATED PROTEIN KINASE"/>
    <property type="match status" value="1"/>
</dbReference>
<keyword evidence="4" id="KW-0418">Kinase</keyword>
<comment type="caution">
    <text evidence="8">The sequence shown here is derived from an EMBL/GenBank/DDBJ whole genome shotgun (WGS) entry which is preliminary data.</text>
</comment>
<evidence type="ECO:0000256" key="2">
    <source>
        <dbReference type="ARBA" id="ARBA00022679"/>
    </source>
</evidence>
<protein>
    <recommendedName>
        <fullName evidence="7">Protein kinase domain-containing protein</fullName>
    </recommendedName>
</protein>
<dbReference type="Gene3D" id="3.30.200.20">
    <property type="entry name" value="Phosphorylase Kinase, domain 1"/>
    <property type="match status" value="1"/>
</dbReference>
<dbReference type="GO" id="GO:0005524">
    <property type="term" value="F:ATP binding"/>
    <property type="evidence" value="ECO:0007669"/>
    <property type="project" value="UniProtKB-UniRule"/>
</dbReference>
<dbReference type="Pfam" id="PF00069">
    <property type="entry name" value="Pkinase"/>
    <property type="match status" value="1"/>
</dbReference>
<proteinExistence type="predicted"/>
<keyword evidence="1" id="KW-0723">Serine/threonine-protein kinase</keyword>
<dbReference type="GO" id="GO:0004674">
    <property type="term" value="F:protein serine/threonine kinase activity"/>
    <property type="evidence" value="ECO:0007669"/>
    <property type="project" value="UniProtKB-KW"/>
</dbReference>
<evidence type="ECO:0000256" key="5">
    <source>
        <dbReference type="ARBA" id="ARBA00022840"/>
    </source>
</evidence>
<accession>A0A8S1GRK9</accession>
<dbReference type="Proteomes" id="UP000835052">
    <property type="component" value="Unassembled WGS sequence"/>
</dbReference>
<dbReference type="Gene3D" id="1.10.510.10">
    <property type="entry name" value="Transferase(Phosphotransferase) domain 1"/>
    <property type="match status" value="1"/>
</dbReference>
<dbReference type="InterPro" id="IPR008271">
    <property type="entry name" value="Ser/Thr_kinase_AS"/>
</dbReference>
<dbReference type="FunFam" id="3.30.200.20:FF:000553">
    <property type="entry name" value="Mitogen-activated protein kinase"/>
    <property type="match status" value="1"/>
</dbReference>
<keyword evidence="2" id="KW-0808">Transferase</keyword>
<evidence type="ECO:0000313" key="9">
    <source>
        <dbReference type="Proteomes" id="UP000835052"/>
    </source>
</evidence>
<gene>
    <name evidence="8" type="ORF">CAUJ_LOCUS1341</name>
</gene>
<keyword evidence="3 6" id="KW-0547">Nucleotide-binding</keyword>
<dbReference type="InterPro" id="IPR017441">
    <property type="entry name" value="Protein_kinase_ATP_BS"/>
</dbReference>
<dbReference type="InterPro" id="IPR050117">
    <property type="entry name" value="MAPK"/>
</dbReference>
<dbReference type="AlphaFoldDB" id="A0A8S1GRK9"/>
<evidence type="ECO:0000256" key="1">
    <source>
        <dbReference type="ARBA" id="ARBA00022527"/>
    </source>
</evidence>
<dbReference type="InterPro" id="IPR011009">
    <property type="entry name" value="Kinase-like_dom_sf"/>
</dbReference>
<dbReference type="OrthoDB" id="192887at2759"/>
<name>A0A8S1GRK9_9PELO</name>
<evidence type="ECO:0000256" key="6">
    <source>
        <dbReference type="PROSITE-ProRule" id="PRU10141"/>
    </source>
</evidence>
<evidence type="ECO:0000259" key="7">
    <source>
        <dbReference type="PROSITE" id="PS50011"/>
    </source>
</evidence>
<reference evidence="8" key="1">
    <citation type="submission" date="2020-10" db="EMBL/GenBank/DDBJ databases">
        <authorList>
            <person name="Kikuchi T."/>
        </authorList>
    </citation>
    <scope>NUCLEOTIDE SEQUENCE</scope>
    <source>
        <strain evidence="8">NKZ352</strain>
    </source>
</reference>
<sequence>MNFLNKIWTALKEKINSKETIEKSFEQTTVEEITVEKRPMAPEPPKEMNKVAHPIGNATRIHTLDPMCSRKTGFSRVLDGLAKRQLEHDFQLERAAQTYDPIKNIGAGAFGIVCMAKERNTENYVAIKKIGHASATPTLARRTLREIRVLRFLNHPNIVTLRDIFRTQGPLGTDVYLVMDLMETNLHRVIYDTERELREDEIMQCLRQLLVGLQYLHKAQIAHRDLKPSNLLVNWETDSSITLRIADFGMAKLAEKEKRNDEADEHCFYMTQHVATLPYRAPELLFVMPEHSTAVDMWAVGCILGEMYKRQELFPARSVQSQIYILVFTFGKPSAKILREIRCERTKQLIEKYNCDTSVSFRELIPYGEDGLSCNALDFVSRLLTIDPDNRMDINEALTHPFIQDYFPQIPNQPTCPFRVKNDMKNVEVLKHHQLTAALCKDVKSAENSYNAEMYSGDYPYERIRAWSPGDFERERNDEIFGGTRTNPRIHRGEIKYRQPDGFKQERQLTGICT</sequence>
<keyword evidence="9" id="KW-1185">Reference proteome</keyword>
<organism evidence="8 9">
    <name type="scientific">Caenorhabditis auriculariae</name>
    <dbReference type="NCBI Taxonomy" id="2777116"/>
    <lineage>
        <taxon>Eukaryota</taxon>
        <taxon>Metazoa</taxon>
        <taxon>Ecdysozoa</taxon>
        <taxon>Nematoda</taxon>
        <taxon>Chromadorea</taxon>
        <taxon>Rhabditida</taxon>
        <taxon>Rhabditina</taxon>
        <taxon>Rhabditomorpha</taxon>
        <taxon>Rhabditoidea</taxon>
        <taxon>Rhabditidae</taxon>
        <taxon>Peloderinae</taxon>
        <taxon>Caenorhabditis</taxon>
    </lineage>
</organism>
<evidence type="ECO:0000313" key="8">
    <source>
        <dbReference type="EMBL" id="CAD6185422.1"/>
    </source>
</evidence>
<dbReference type="PROSITE" id="PS00107">
    <property type="entry name" value="PROTEIN_KINASE_ATP"/>
    <property type="match status" value="1"/>
</dbReference>
<feature type="domain" description="Protein kinase" evidence="7">
    <location>
        <begin position="99"/>
        <end position="403"/>
    </location>
</feature>
<dbReference type="FunFam" id="1.10.510.10:FF:000624">
    <property type="entry name" value="Mitogen-activated protein kinase"/>
    <property type="match status" value="1"/>
</dbReference>
<dbReference type="SMART" id="SM00220">
    <property type="entry name" value="S_TKc"/>
    <property type="match status" value="1"/>
</dbReference>
<dbReference type="SUPFAM" id="SSF56112">
    <property type="entry name" value="Protein kinase-like (PK-like)"/>
    <property type="match status" value="1"/>
</dbReference>
<feature type="binding site" evidence="6">
    <location>
        <position position="129"/>
    </location>
    <ligand>
        <name>ATP</name>
        <dbReference type="ChEBI" id="CHEBI:30616"/>
    </ligand>
</feature>